<feature type="compositionally biased region" description="Low complexity" evidence="1">
    <location>
        <begin position="122"/>
        <end position="134"/>
    </location>
</feature>
<feature type="compositionally biased region" description="Low complexity" evidence="1">
    <location>
        <begin position="846"/>
        <end position="898"/>
    </location>
</feature>
<name>A0ABQ7K3W8_9FUNG</name>
<feature type="compositionally biased region" description="Low complexity" evidence="1">
    <location>
        <begin position="676"/>
        <end position="694"/>
    </location>
</feature>
<dbReference type="Proteomes" id="UP001194696">
    <property type="component" value="Unassembled WGS sequence"/>
</dbReference>
<feature type="compositionally biased region" description="Polar residues" evidence="1">
    <location>
        <begin position="68"/>
        <end position="77"/>
    </location>
</feature>
<dbReference type="PANTHER" id="PTHR48209">
    <property type="entry name" value="AGL056WP"/>
    <property type="match status" value="1"/>
</dbReference>
<accession>A0ABQ7K3W8</accession>
<reference evidence="2 3" key="1">
    <citation type="journal article" date="2020" name="Fungal Divers.">
        <title>Resolving the Mortierellaceae phylogeny through synthesis of multi-gene phylogenetics and phylogenomics.</title>
        <authorList>
            <person name="Vandepol N."/>
            <person name="Liber J."/>
            <person name="Desiro A."/>
            <person name="Na H."/>
            <person name="Kennedy M."/>
            <person name="Barry K."/>
            <person name="Grigoriev I.V."/>
            <person name="Miller A.N."/>
            <person name="O'Donnell K."/>
            <person name="Stajich J.E."/>
            <person name="Bonito G."/>
        </authorList>
    </citation>
    <scope>NUCLEOTIDE SEQUENCE [LARGE SCALE GENOMIC DNA]</scope>
    <source>
        <strain evidence="2 3">AD045</strain>
    </source>
</reference>
<feature type="compositionally biased region" description="Polar residues" evidence="1">
    <location>
        <begin position="784"/>
        <end position="801"/>
    </location>
</feature>
<evidence type="ECO:0000256" key="1">
    <source>
        <dbReference type="SAM" id="MobiDB-lite"/>
    </source>
</evidence>
<feature type="region of interest" description="Disordered" evidence="1">
    <location>
        <begin position="649"/>
        <end position="694"/>
    </location>
</feature>
<proteinExistence type="predicted"/>
<feature type="compositionally biased region" description="Low complexity" evidence="1">
    <location>
        <begin position="717"/>
        <end position="728"/>
    </location>
</feature>
<dbReference type="PANTHER" id="PTHR48209:SF2">
    <property type="entry name" value="FI24008P1"/>
    <property type="match status" value="1"/>
</dbReference>
<feature type="region of interest" description="Disordered" evidence="1">
    <location>
        <begin position="846"/>
        <end position="899"/>
    </location>
</feature>
<feature type="compositionally biased region" description="Acidic residues" evidence="1">
    <location>
        <begin position="1061"/>
        <end position="1099"/>
    </location>
</feature>
<feature type="compositionally biased region" description="Low complexity" evidence="1">
    <location>
        <begin position="246"/>
        <end position="256"/>
    </location>
</feature>
<sequence>MADYYDAWSANKRKKSLGTNASSSRLRRQQQHQQQPSTSTATAITTTSVSAPTTAAAAISSSTMATPNSYRAQSSLLPDQPALPLTSFSPTLPRHPTTTTTAISFKTGPSGTTSFHNKRNITSTPTATGSTTSPRQRPVSAWRFSRTIFDSSLRPSPHDGPPSYVTDFDDVDEDDDDDEDDEDDDNDDDGDEAGGGSAINVSSYLSNVSVIPRIQGPTTSRTTTPAEPNFRNPPKWSSGSTSTSRPIPGIQTQQPQQEEHGLTIEQLNITPDERPVAVYSPYTSLARSSPALSGEALLAPADHPQSTTTFNTRLYPQPILQHLPHLTDQQNPTLLSLSNTAAAGRKQQHQGRRPRPWSQVIWESPLLGEGSHSSQHQQQAQQTQHRVRDHSLTVAPRPDTAYPALRKDMFTPASAAAEKDKERVVSKSVRINIDGDVKSAITYPRIPAHTGDNSTGFTPKREFSHGRRAMNRISLGSGFYASIEPVSLSTATPSTPKTRRQLVKLPARPQSVIIPSTTHHIPGAESSSSSGAWSHLNGVRLGAGLQPISTEQVKRRRHKSQQLEMKGDSSHVLPTQWQQLAPMGAQDNAKTFHGIGFTPVAPIPNLKKGASQEDTIGATTLNPLSETPEPVRLPSRMPRIHSLFKPNAPYIHHQKRSSQPQGQGLPRLAPSPPTSTPTSFSFSSPSHQQRSSSHTPSWFLPALLESSFLLKKSLPSSTMSISSTSSSPKRATFGLQQSGSTSSPTRILGNNNNASPYSPDSTLASSSHIHHSRQQQHSYRHSSLQTRQSPPITEAYSSESNNFHRDSSSTSGSASTNNQGDSVLKKSRRKLTASLTSTSFFSSISISNSNNTNSNSSNNDTNATNNNRQHQQQQRSSVPVSSFSINSSTTTTTTTKTSLWKRDSSSVLFPFSFVSYESGGLLGEIKNTNTTICTNSPSSVVAPGTPLPPGVIVSTGVPLLKDPSLPSSASSPSMGPVVVPTISITTPPTFPRSPGSSSTLGSSKSYAGGNDCGSKSSPPTRRSRLASEVVQDKDKVRDDAVPHSVGHGNDDSQDGFQGGSEDGDHETGDEDDEEDDEETSYSDDEIENDENYNEEEYEKEEMYAEGGLNGSIVIQKSHVAVYEINTRWGSRLMMALVTLGGIFCALSGGLCAEHYCKELQLCYDDYQAHGDWCGPSGVEGAPYMLTVGLSMCMFGLYAMTHLRSPISRLVGYSEIDQFL</sequence>
<feature type="compositionally biased region" description="Polar residues" evidence="1">
    <location>
        <begin position="216"/>
        <end position="226"/>
    </location>
</feature>
<evidence type="ECO:0000313" key="3">
    <source>
        <dbReference type="Proteomes" id="UP001194696"/>
    </source>
</evidence>
<keyword evidence="3" id="KW-1185">Reference proteome</keyword>
<feature type="compositionally biased region" description="Low complexity" evidence="1">
    <location>
        <begin position="985"/>
        <end position="1008"/>
    </location>
</feature>
<feature type="compositionally biased region" description="Basic residues" evidence="1">
    <location>
        <begin position="768"/>
        <end position="780"/>
    </location>
</feature>
<feature type="compositionally biased region" description="Polar residues" evidence="1">
    <location>
        <begin position="235"/>
        <end position="245"/>
    </location>
</feature>
<feature type="compositionally biased region" description="Polar residues" evidence="1">
    <location>
        <begin position="199"/>
        <end position="209"/>
    </location>
</feature>
<feature type="compositionally biased region" description="Polar residues" evidence="1">
    <location>
        <begin position="734"/>
        <end position="764"/>
    </location>
</feature>
<gene>
    <name evidence="2" type="ORF">BGZ96_006936</name>
</gene>
<feature type="region of interest" description="Disordered" evidence="1">
    <location>
        <begin position="717"/>
        <end position="824"/>
    </location>
</feature>
<feature type="compositionally biased region" description="Basic and acidic residues" evidence="1">
    <location>
        <begin position="1030"/>
        <end position="1041"/>
    </location>
</feature>
<feature type="region of interest" description="Disordered" evidence="1">
    <location>
        <begin position="547"/>
        <end position="570"/>
    </location>
</feature>
<feature type="compositionally biased region" description="Polar residues" evidence="1">
    <location>
        <begin position="102"/>
        <end position="115"/>
    </location>
</feature>
<feature type="compositionally biased region" description="Low complexity" evidence="1">
    <location>
        <begin position="371"/>
        <end position="384"/>
    </location>
</feature>
<feature type="compositionally biased region" description="Acidic residues" evidence="1">
    <location>
        <begin position="167"/>
        <end position="192"/>
    </location>
</feature>
<feature type="region of interest" description="Disordered" evidence="1">
    <location>
        <begin position="985"/>
        <end position="1101"/>
    </location>
</feature>
<feature type="region of interest" description="Disordered" evidence="1">
    <location>
        <begin position="368"/>
        <end position="389"/>
    </location>
</feature>
<protein>
    <submittedName>
        <fullName evidence="2">Uncharacterized protein</fullName>
    </submittedName>
</protein>
<dbReference type="EMBL" id="JAAAIM010000342">
    <property type="protein sequence ID" value="KAG0289548.1"/>
    <property type="molecule type" value="Genomic_DNA"/>
</dbReference>
<comment type="caution">
    <text evidence="2">The sequence shown here is derived from an EMBL/GenBank/DDBJ whole genome shotgun (WGS) entry which is preliminary data.</text>
</comment>
<feature type="compositionally biased region" description="Low complexity" evidence="1">
    <location>
        <begin position="31"/>
        <end position="67"/>
    </location>
</feature>
<organism evidence="2 3">
    <name type="scientific">Linnemannia gamsii</name>
    <dbReference type="NCBI Taxonomy" id="64522"/>
    <lineage>
        <taxon>Eukaryota</taxon>
        <taxon>Fungi</taxon>
        <taxon>Fungi incertae sedis</taxon>
        <taxon>Mucoromycota</taxon>
        <taxon>Mortierellomycotina</taxon>
        <taxon>Mortierellomycetes</taxon>
        <taxon>Mortierellales</taxon>
        <taxon>Mortierellaceae</taxon>
        <taxon>Linnemannia</taxon>
    </lineage>
</organism>
<feature type="region of interest" description="Disordered" evidence="1">
    <location>
        <begin position="13"/>
        <end position="259"/>
    </location>
</feature>
<evidence type="ECO:0000313" key="2">
    <source>
        <dbReference type="EMBL" id="KAG0289548.1"/>
    </source>
</evidence>